<comment type="caution">
    <text evidence="1">The sequence shown here is derived from an EMBL/GenBank/DDBJ whole genome shotgun (WGS) entry which is preliminary data.</text>
</comment>
<dbReference type="SUPFAM" id="SSF56399">
    <property type="entry name" value="ADP-ribosylation"/>
    <property type="match status" value="1"/>
</dbReference>
<gene>
    <name evidence="1" type="ORF">SLEP1_g46571</name>
</gene>
<dbReference type="Gene3D" id="3.90.228.10">
    <property type="match status" value="1"/>
</dbReference>
<organism evidence="1 2">
    <name type="scientific">Rubroshorea leprosula</name>
    <dbReference type="NCBI Taxonomy" id="152421"/>
    <lineage>
        <taxon>Eukaryota</taxon>
        <taxon>Viridiplantae</taxon>
        <taxon>Streptophyta</taxon>
        <taxon>Embryophyta</taxon>
        <taxon>Tracheophyta</taxon>
        <taxon>Spermatophyta</taxon>
        <taxon>Magnoliopsida</taxon>
        <taxon>eudicotyledons</taxon>
        <taxon>Gunneridae</taxon>
        <taxon>Pentapetalae</taxon>
        <taxon>rosids</taxon>
        <taxon>malvids</taxon>
        <taxon>Malvales</taxon>
        <taxon>Dipterocarpaceae</taxon>
        <taxon>Rubroshorea</taxon>
    </lineage>
</organism>
<dbReference type="EMBL" id="BPVZ01000130">
    <property type="protein sequence ID" value="GKV38686.1"/>
    <property type="molecule type" value="Genomic_DNA"/>
</dbReference>
<proteinExistence type="predicted"/>
<evidence type="ECO:0000313" key="2">
    <source>
        <dbReference type="Proteomes" id="UP001054252"/>
    </source>
</evidence>
<accession>A0AAV5LMR2</accession>
<sequence length="276" mass="31767">MHAIWASLKENVNCVSKLTDAVARPENCSKKNVCSLEKQNLEKQIIHQLEVERPFREVLFRPNYPRTQFHAKCCSSELKTGDTSRNVVEMIFQRASMEPSKPPKKIKRVLRVKNSVEVVERFEKYREKVMKNAYEKNKRHPRSMVDGNELLLFFGTTMACCSSRNSKLVSQLCIDPSCRVCRMIHSKFDMEFTRKNGIQLSTRSEELSDTMVTLQVKKNMRAVIVCRTIAGRIANTVDGIFEEYDSIGREGLNSSLEYLIVRNPCAILPCFVIVFT</sequence>
<protein>
    <submittedName>
        <fullName evidence="1">Uncharacterized protein</fullName>
    </submittedName>
</protein>
<name>A0AAV5LMR2_9ROSI</name>
<dbReference type="Proteomes" id="UP001054252">
    <property type="component" value="Unassembled WGS sequence"/>
</dbReference>
<evidence type="ECO:0000313" key="1">
    <source>
        <dbReference type="EMBL" id="GKV38686.1"/>
    </source>
</evidence>
<keyword evidence="2" id="KW-1185">Reference proteome</keyword>
<dbReference type="PANTHER" id="PTHR31681">
    <property type="entry name" value="C2H2-LIKE ZINC FINGER PROTEIN"/>
    <property type="match status" value="1"/>
</dbReference>
<dbReference type="PANTHER" id="PTHR31681:SF34">
    <property type="entry name" value="DUF295 DOMAIN-CONTAINING PROTEIN"/>
    <property type="match status" value="1"/>
</dbReference>
<reference evidence="1 2" key="1">
    <citation type="journal article" date="2021" name="Commun. Biol.">
        <title>The genome of Shorea leprosula (Dipterocarpaceae) highlights the ecological relevance of drought in aseasonal tropical rainforests.</title>
        <authorList>
            <person name="Ng K.K.S."/>
            <person name="Kobayashi M.J."/>
            <person name="Fawcett J.A."/>
            <person name="Hatakeyama M."/>
            <person name="Paape T."/>
            <person name="Ng C.H."/>
            <person name="Ang C.C."/>
            <person name="Tnah L.H."/>
            <person name="Lee C.T."/>
            <person name="Nishiyama T."/>
            <person name="Sese J."/>
            <person name="O'Brien M.J."/>
            <person name="Copetti D."/>
            <person name="Mohd Noor M.I."/>
            <person name="Ong R.C."/>
            <person name="Putra M."/>
            <person name="Sireger I.Z."/>
            <person name="Indrioko S."/>
            <person name="Kosugi Y."/>
            <person name="Izuno A."/>
            <person name="Isagi Y."/>
            <person name="Lee S.L."/>
            <person name="Shimizu K.K."/>
        </authorList>
    </citation>
    <scope>NUCLEOTIDE SEQUENCE [LARGE SCALE GENOMIC DNA]</scope>
    <source>
        <strain evidence="1">214</strain>
    </source>
</reference>
<dbReference type="AlphaFoldDB" id="A0AAV5LMR2"/>